<dbReference type="Pfam" id="PF13188">
    <property type="entry name" value="PAS_8"/>
    <property type="match status" value="1"/>
</dbReference>
<feature type="transmembrane region" description="Helical" evidence="1">
    <location>
        <begin position="30"/>
        <end position="47"/>
    </location>
</feature>
<keyword evidence="4" id="KW-1185">Reference proteome</keyword>
<evidence type="ECO:0000313" key="3">
    <source>
        <dbReference type="EMBL" id="AFL99934.1"/>
    </source>
</evidence>
<dbReference type="NCBIfam" id="TIGR00254">
    <property type="entry name" value="GGDEF"/>
    <property type="match status" value="1"/>
</dbReference>
<feature type="transmembrane region" description="Helical" evidence="1">
    <location>
        <begin position="131"/>
        <end position="151"/>
    </location>
</feature>
<accession>I4A7K0</accession>
<feature type="transmembrane region" description="Helical" evidence="1">
    <location>
        <begin position="163"/>
        <end position="183"/>
    </location>
</feature>
<keyword evidence="1" id="KW-0472">Membrane</keyword>
<dbReference type="InterPro" id="IPR000160">
    <property type="entry name" value="GGDEF_dom"/>
</dbReference>
<organism evidence="3 4">
    <name type="scientific">Desulfitobacterium dehalogenans (strain ATCC 51507 / DSM 9161 / JW/IU-DC1)</name>
    <dbReference type="NCBI Taxonomy" id="756499"/>
    <lineage>
        <taxon>Bacteria</taxon>
        <taxon>Bacillati</taxon>
        <taxon>Bacillota</taxon>
        <taxon>Clostridia</taxon>
        <taxon>Eubacteriales</taxon>
        <taxon>Desulfitobacteriaceae</taxon>
        <taxon>Desulfitobacterium</taxon>
    </lineage>
</organism>
<dbReference type="OrthoDB" id="9781069at2"/>
<dbReference type="PANTHER" id="PTHR45138:SF9">
    <property type="entry name" value="DIGUANYLATE CYCLASE DGCM-RELATED"/>
    <property type="match status" value="1"/>
</dbReference>
<dbReference type="SMART" id="SM00267">
    <property type="entry name" value="GGDEF"/>
    <property type="match status" value="1"/>
</dbReference>
<keyword evidence="1" id="KW-0812">Transmembrane</keyword>
<dbReference type="InterPro" id="IPR000014">
    <property type="entry name" value="PAS"/>
</dbReference>
<dbReference type="GO" id="GO:0052621">
    <property type="term" value="F:diguanylate cyclase activity"/>
    <property type="evidence" value="ECO:0007669"/>
    <property type="project" value="TreeGrafter"/>
</dbReference>
<dbReference type="EMBL" id="CP003348">
    <property type="protein sequence ID" value="AFL99934.1"/>
    <property type="molecule type" value="Genomic_DNA"/>
</dbReference>
<dbReference type="HOGENOM" id="CLU_513626_0_0_9"/>
<dbReference type="InterPro" id="IPR043128">
    <property type="entry name" value="Rev_trsase/Diguanyl_cyclase"/>
</dbReference>
<proteinExistence type="predicted"/>
<evidence type="ECO:0000259" key="2">
    <source>
        <dbReference type="PROSITE" id="PS50887"/>
    </source>
</evidence>
<dbReference type="Pfam" id="PF00990">
    <property type="entry name" value="GGDEF"/>
    <property type="match status" value="1"/>
</dbReference>
<dbReference type="eggNOG" id="COG2199">
    <property type="taxonomic scope" value="Bacteria"/>
</dbReference>
<dbReference type="Proteomes" id="UP000006053">
    <property type="component" value="Chromosome"/>
</dbReference>
<dbReference type="PANTHER" id="PTHR45138">
    <property type="entry name" value="REGULATORY COMPONENTS OF SENSORY TRANSDUCTION SYSTEM"/>
    <property type="match status" value="1"/>
</dbReference>
<evidence type="ECO:0000313" key="4">
    <source>
        <dbReference type="Proteomes" id="UP000006053"/>
    </source>
</evidence>
<dbReference type="AlphaFoldDB" id="I4A7K0"/>
<feature type="transmembrane region" description="Helical" evidence="1">
    <location>
        <begin position="195"/>
        <end position="213"/>
    </location>
</feature>
<reference evidence="4" key="1">
    <citation type="submission" date="2012-06" db="EMBL/GenBank/DDBJ databases">
        <title>Complete sequence of Desulfitobacterium dehalogenans ATCC 51507.</title>
        <authorList>
            <person name="Lucas S."/>
            <person name="Han J."/>
            <person name="Lapidus A."/>
            <person name="Cheng J.-F."/>
            <person name="Goodwin L."/>
            <person name="Pitluck S."/>
            <person name="Peters L."/>
            <person name="Ovchinnikova G."/>
            <person name="Teshima H."/>
            <person name="Detter J.C."/>
            <person name="Han C."/>
            <person name="Tapia R."/>
            <person name="Land M."/>
            <person name="Hauser L."/>
            <person name="Kyrpides N."/>
            <person name="Ivanova N."/>
            <person name="Pagani I."/>
            <person name="Kruse T."/>
            <person name="de Vos W.M."/>
            <person name="Smidt H."/>
            <person name="Woyke T."/>
        </authorList>
    </citation>
    <scope>NUCLEOTIDE SEQUENCE [LARGE SCALE GENOMIC DNA]</scope>
    <source>
        <strain evidence="4">ATCC 51507 / DSM 9161 / JW/IU-DC1</strain>
    </source>
</reference>
<dbReference type="KEGG" id="ddh:Desde_1524"/>
<keyword evidence="1" id="KW-1133">Transmembrane helix</keyword>
<dbReference type="STRING" id="756499.Desde_1524"/>
<dbReference type="SUPFAM" id="SSF55073">
    <property type="entry name" value="Nucleotide cyclase"/>
    <property type="match status" value="1"/>
</dbReference>
<feature type="domain" description="GGDEF" evidence="2">
    <location>
        <begin position="366"/>
        <end position="496"/>
    </location>
</feature>
<dbReference type="CDD" id="cd01949">
    <property type="entry name" value="GGDEF"/>
    <property type="match status" value="1"/>
</dbReference>
<protein>
    <submittedName>
        <fullName evidence="3">Diguanylate cyclase (GGDEF) domain-containing protein</fullName>
    </submittedName>
</protein>
<gene>
    <name evidence="3" type="ordered locus">Desde_1524</name>
</gene>
<dbReference type="PROSITE" id="PS50887">
    <property type="entry name" value="GGDEF"/>
    <property type="match status" value="1"/>
</dbReference>
<feature type="transmembrane region" description="Helical" evidence="1">
    <location>
        <begin position="93"/>
        <end position="111"/>
    </location>
</feature>
<reference evidence="3 4" key="2">
    <citation type="journal article" date="2015" name="J. Bacteriol.">
        <title>Genomic, proteomic, and biochemical analysis of the organohalide respiratory pathway in Desulfitobacterium dehalogenans.</title>
        <authorList>
            <person name="Kruse T."/>
            <person name="van de Pas B.A."/>
            <person name="Atteia A."/>
            <person name="Krab K."/>
            <person name="Hagen W.R."/>
            <person name="Goodwin L."/>
            <person name="Chain P."/>
            <person name="Boeren S."/>
            <person name="Maphosa F."/>
            <person name="Schraa G."/>
            <person name="de Vos W.M."/>
            <person name="van der Oost J."/>
            <person name="Smidt H."/>
            <person name="Stams A.J."/>
        </authorList>
    </citation>
    <scope>NUCLEOTIDE SEQUENCE [LARGE SCALE GENOMIC DNA]</scope>
    <source>
        <strain evidence="4">ATCC 51507 / DSM 9161 / JW/IU-DC1</strain>
    </source>
</reference>
<evidence type="ECO:0000256" key="1">
    <source>
        <dbReference type="SAM" id="Phobius"/>
    </source>
</evidence>
<dbReference type="InterPro" id="IPR029787">
    <property type="entry name" value="Nucleotide_cyclase"/>
</dbReference>
<dbReference type="RefSeq" id="WP_014793424.1">
    <property type="nucleotide sequence ID" value="NC_018017.1"/>
</dbReference>
<sequence>MLQYIIFSIVYGIMMFIWSFVYLNKSKDKINQAFLVFLSVIIVWMILSISNGSDDISTFGLIIKTLYFYSMLNMSIAFLLFVYQFIKRKLDRLFYIAVTINTLTILSRYLFPIDYSDPTFWRLNTPVVAPVMSLIFSLPAIFALFLLIQHYRLTKDCKLKAQLRNLFIGTGLACLISIISEYILPTWFGLDTHLFLMYFAILIFVMYIFVSIIKCKFLNIQSDYIYRKLFLNSNDGIIIVNRNSKIISINNLAREILQNEDIESGDKITNFIKEYDFEVNYKQYEVTIVADGREKYLSITQHTIDPEDQDSEKLLMINDITAATLKLKQEKEMLMERTSIDQHTGLFNKQYFIDNYCMEEPELTDRKLVLLFMDIDDFKSINDFHGHLVGDSILKSVAECIKDELSSNAKGIRFGGDEFVVIFENAEINEVYGAAERIRNRVYALDFSKHYGNLKISLSIGLVEGAAPVKELIVKADKAMYNSKSSGKNKTTIFSDCYNESSILTASLKYYLKQDHMFGDSIDNSKIADT</sequence>
<name>I4A7K0_DESDJ</name>
<dbReference type="Gene3D" id="3.30.70.270">
    <property type="match status" value="1"/>
</dbReference>
<feature type="transmembrane region" description="Helical" evidence="1">
    <location>
        <begin position="67"/>
        <end position="86"/>
    </location>
</feature>
<feature type="transmembrane region" description="Helical" evidence="1">
    <location>
        <begin position="6"/>
        <end position="23"/>
    </location>
</feature>
<dbReference type="InterPro" id="IPR050469">
    <property type="entry name" value="Diguanylate_Cyclase"/>
</dbReference>